<dbReference type="Proteomes" id="UP001152622">
    <property type="component" value="Chromosome 12"/>
</dbReference>
<dbReference type="OrthoDB" id="47475at2759"/>
<feature type="region of interest" description="Disordered" evidence="1">
    <location>
        <begin position="88"/>
        <end position="108"/>
    </location>
</feature>
<accession>A0A9Q1EVY5</accession>
<proteinExistence type="predicted"/>
<evidence type="ECO:0000313" key="2">
    <source>
        <dbReference type="EMBL" id="KAJ8346025.1"/>
    </source>
</evidence>
<evidence type="ECO:0000313" key="3">
    <source>
        <dbReference type="Proteomes" id="UP001152622"/>
    </source>
</evidence>
<dbReference type="EMBL" id="JAINUF010000012">
    <property type="protein sequence ID" value="KAJ8346025.1"/>
    <property type="molecule type" value="Genomic_DNA"/>
</dbReference>
<sequence length="140" mass="15914">MSPAGCAHVNAFKVENWKQNLRVIYQCFVWSGTAETRRRKVLQNDVGWTSLRRSVLTRQDVSGRCSFPALLHSLSRVEKEQLPLIWPGQRGRGVGEGAERDPARQSGVLSSVWWSPRRSRRLPRQMAPCPGRLLPSLSQH</sequence>
<dbReference type="AlphaFoldDB" id="A0A9Q1EVY5"/>
<protein>
    <submittedName>
        <fullName evidence="2">Uncharacterized protein</fullName>
    </submittedName>
</protein>
<gene>
    <name evidence="2" type="ORF">SKAU_G00302180</name>
</gene>
<name>A0A9Q1EVY5_SYNKA</name>
<comment type="caution">
    <text evidence="2">The sequence shown here is derived from an EMBL/GenBank/DDBJ whole genome shotgun (WGS) entry which is preliminary data.</text>
</comment>
<reference evidence="2" key="1">
    <citation type="journal article" date="2023" name="Science">
        <title>Genome structures resolve the early diversification of teleost fishes.</title>
        <authorList>
            <person name="Parey E."/>
            <person name="Louis A."/>
            <person name="Montfort J."/>
            <person name="Bouchez O."/>
            <person name="Roques C."/>
            <person name="Iampietro C."/>
            <person name="Lluch J."/>
            <person name="Castinel A."/>
            <person name="Donnadieu C."/>
            <person name="Desvignes T."/>
            <person name="Floi Bucao C."/>
            <person name="Jouanno E."/>
            <person name="Wen M."/>
            <person name="Mejri S."/>
            <person name="Dirks R."/>
            <person name="Jansen H."/>
            <person name="Henkel C."/>
            <person name="Chen W.J."/>
            <person name="Zahm M."/>
            <person name="Cabau C."/>
            <person name="Klopp C."/>
            <person name="Thompson A.W."/>
            <person name="Robinson-Rechavi M."/>
            <person name="Braasch I."/>
            <person name="Lecointre G."/>
            <person name="Bobe J."/>
            <person name="Postlethwait J.H."/>
            <person name="Berthelot C."/>
            <person name="Roest Crollius H."/>
            <person name="Guiguen Y."/>
        </authorList>
    </citation>
    <scope>NUCLEOTIDE SEQUENCE</scope>
    <source>
        <strain evidence="2">WJC10195</strain>
    </source>
</reference>
<keyword evidence="3" id="KW-1185">Reference proteome</keyword>
<organism evidence="2 3">
    <name type="scientific">Synaphobranchus kaupii</name>
    <name type="common">Kaup's arrowtooth eel</name>
    <dbReference type="NCBI Taxonomy" id="118154"/>
    <lineage>
        <taxon>Eukaryota</taxon>
        <taxon>Metazoa</taxon>
        <taxon>Chordata</taxon>
        <taxon>Craniata</taxon>
        <taxon>Vertebrata</taxon>
        <taxon>Euteleostomi</taxon>
        <taxon>Actinopterygii</taxon>
        <taxon>Neopterygii</taxon>
        <taxon>Teleostei</taxon>
        <taxon>Anguilliformes</taxon>
        <taxon>Synaphobranchidae</taxon>
        <taxon>Synaphobranchus</taxon>
    </lineage>
</organism>
<evidence type="ECO:0000256" key="1">
    <source>
        <dbReference type="SAM" id="MobiDB-lite"/>
    </source>
</evidence>